<gene>
    <name evidence="3" type="ORF">HK100_007055</name>
</gene>
<dbReference type="AlphaFoldDB" id="A0AAD5T6Q1"/>
<keyword evidence="4" id="KW-1185">Reference proteome</keyword>
<comment type="caution">
    <text evidence="3">The sequence shown here is derived from an EMBL/GenBank/DDBJ whole genome shotgun (WGS) entry which is preliminary data.</text>
</comment>
<proteinExistence type="inferred from homology"/>
<name>A0AAD5T6Q1_9FUNG</name>
<dbReference type="InterPro" id="IPR023201">
    <property type="entry name" value="SecY_dom_sf"/>
</dbReference>
<feature type="transmembrane region" description="Helical" evidence="2">
    <location>
        <begin position="72"/>
        <end position="98"/>
    </location>
</feature>
<feature type="transmembrane region" description="Helical" evidence="2">
    <location>
        <begin position="180"/>
        <end position="199"/>
    </location>
</feature>
<dbReference type="EMBL" id="JADGJH010000330">
    <property type="protein sequence ID" value="KAJ3130990.1"/>
    <property type="molecule type" value="Genomic_DNA"/>
</dbReference>
<keyword evidence="2" id="KW-0812">Transmembrane</keyword>
<dbReference type="PANTHER" id="PTHR10906">
    <property type="entry name" value="SECY/SEC61-ALPHA FAMILY MEMBER"/>
    <property type="match status" value="1"/>
</dbReference>
<feature type="transmembrane region" description="Helical" evidence="2">
    <location>
        <begin position="119"/>
        <end position="140"/>
    </location>
</feature>
<evidence type="ECO:0000256" key="2">
    <source>
        <dbReference type="SAM" id="Phobius"/>
    </source>
</evidence>
<feature type="transmembrane region" description="Helical" evidence="2">
    <location>
        <begin position="32"/>
        <end position="52"/>
    </location>
</feature>
<reference evidence="3" key="1">
    <citation type="submission" date="2020-05" db="EMBL/GenBank/DDBJ databases">
        <title>Phylogenomic resolution of chytrid fungi.</title>
        <authorList>
            <person name="Stajich J.E."/>
            <person name="Amses K."/>
            <person name="Simmons R."/>
            <person name="Seto K."/>
            <person name="Myers J."/>
            <person name="Bonds A."/>
            <person name="Quandt C.A."/>
            <person name="Barry K."/>
            <person name="Liu P."/>
            <person name="Grigoriev I."/>
            <person name="Longcore J.E."/>
            <person name="James T.Y."/>
        </authorList>
    </citation>
    <scope>NUCLEOTIDE SEQUENCE</scope>
    <source>
        <strain evidence="3">JEL0513</strain>
    </source>
</reference>
<comment type="similarity">
    <text evidence="1">Belongs to the SecY/SEC61-alpha family.</text>
</comment>
<sequence>MFAANIKTLKRVLSLVPSATGPSRRLPLGERLLVTLGAAAVFGLLGQMRLYGVGVDSASSRNDALLALRASAGGNALSLLEFGAAPLVVGGVAVQLLLATKALTANHDVKDERLLLAKLAKAIALVVVVVQAALYVAPLALRPLPLPLPVLFLLLIQLLVAPSIVILADELIQKGWGLGSGYALFIALHLSENAVWNAFSFASVKTNKGIQSHDINPQFLNLLIGTEYTGSIIALFHLLLTRRDKFRALKEAFYRKNLPNISGLIIQLSCYAATIYAQNVRYEIPLQHSKARGQFTQKFPLKLLYTSNLPLLAISTFLGYYSFISQSLFSIFPENILVRVLGVWKVF</sequence>
<protein>
    <submittedName>
        <fullName evidence="3">Uncharacterized protein</fullName>
    </submittedName>
</protein>
<evidence type="ECO:0000313" key="3">
    <source>
        <dbReference type="EMBL" id="KAJ3130990.1"/>
    </source>
</evidence>
<evidence type="ECO:0000256" key="1">
    <source>
        <dbReference type="RuleBase" id="RU004349"/>
    </source>
</evidence>
<feature type="transmembrane region" description="Helical" evidence="2">
    <location>
        <begin position="146"/>
        <end position="168"/>
    </location>
</feature>
<dbReference type="Pfam" id="PF00344">
    <property type="entry name" value="SecY"/>
    <property type="match status" value="1"/>
</dbReference>
<keyword evidence="2" id="KW-1133">Transmembrane helix</keyword>
<keyword evidence="2" id="KW-0472">Membrane</keyword>
<evidence type="ECO:0000313" key="4">
    <source>
        <dbReference type="Proteomes" id="UP001211907"/>
    </source>
</evidence>
<dbReference type="Gene3D" id="1.10.3370.10">
    <property type="entry name" value="SecY subunit domain"/>
    <property type="match status" value="1"/>
</dbReference>
<feature type="transmembrane region" description="Helical" evidence="2">
    <location>
        <begin position="299"/>
        <end position="321"/>
    </location>
</feature>
<dbReference type="InterPro" id="IPR002208">
    <property type="entry name" value="SecY/SEC61-alpha"/>
</dbReference>
<dbReference type="SUPFAM" id="SSF103491">
    <property type="entry name" value="Preprotein translocase SecY subunit"/>
    <property type="match status" value="1"/>
</dbReference>
<organism evidence="3 4">
    <name type="scientific">Physocladia obscura</name>
    <dbReference type="NCBI Taxonomy" id="109957"/>
    <lineage>
        <taxon>Eukaryota</taxon>
        <taxon>Fungi</taxon>
        <taxon>Fungi incertae sedis</taxon>
        <taxon>Chytridiomycota</taxon>
        <taxon>Chytridiomycota incertae sedis</taxon>
        <taxon>Chytridiomycetes</taxon>
        <taxon>Chytridiales</taxon>
        <taxon>Chytriomycetaceae</taxon>
        <taxon>Physocladia</taxon>
    </lineage>
</organism>
<dbReference type="GO" id="GO:0016020">
    <property type="term" value="C:membrane"/>
    <property type="evidence" value="ECO:0007669"/>
    <property type="project" value="InterPro"/>
</dbReference>
<dbReference type="GO" id="GO:0015031">
    <property type="term" value="P:protein transport"/>
    <property type="evidence" value="ECO:0007669"/>
    <property type="project" value="InterPro"/>
</dbReference>
<feature type="transmembrane region" description="Helical" evidence="2">
    <location>
        <begin position="219"/>
        <end position="240"/>
    </location>
</feature>
<dbReference type="Proteomes" id="UP001211907">
    <property type="component" value="Unassembled WGS sequence"/>
</dbReference>
<accession>A0AAD5T6Q1</accession>